<protein>
    <submittedName>
        <fullName evidence="2">Uncharacterized protein</fullName>
    </submittedName>
</protein>
<feature type="compositionally biased region" description="Polar residues" evidence="1">
    <location>
        <begin position="139"/>
        <end position="151"/>
    </location>
</feature>
<accession>A0AA35SKD8</accession>
<comment type="caution">
    <text evidence="2">The sequence shown here is derived from an EMBL/GenBank/DDBJ whole genome shotgun (WGS) entry which is preliminary data.</text>
</comment>
<feature type="non-terminal residue" evidence="2">
    <location>
        <position position="151"/>
    </location>
</feature>
<feature type="compositionally biased region" description="Acidic residues" evidence="1">
    <location>
        <begin position="86"/>
        <end position="95"/>
    </location>
</feature>
<keyword evidence="3" id="KW-1185">Reference proteome</keyword>
<gene>
    <name evidence="2" type="ORF">GBAR_LOCUS17148</name>
</gene>
<evidence type="ECO:0000256" key="1">
    <source>
        <dbReference type="SAM" id="MobiDB-lite"/>
    </source>
</evidence>
<feature type="compositionally biased region" description="Basic and acidic residues" evidence="1">
    <location>
        <begin position="37"/>
        <end position="52"/>
    </location>
</feature>
<reference evidence="2" key="1">
    <citation type="submission" date="2023-03" db="EMBL/GenBank/DDBJ databases">
        <authorList>
            <person name="Steffen K."/>
            <person name="Cardenas P."/>
        </authorList>
    </citation>
    <scope>NUCLEOTIDE SEQUENCE</scope>
</reference>
<feature type="compositionally biased region" description="Low complexity" evidence="1">
    <location>
        <begin position="53"/>
        <end position="71"/>
    </location>
</feature>
<dbReference type="Proteomes" id="UP001174909">
    <property type="component" value="Unassembled WGS sequence"/>
</dbReference>
<feature type="region of interest" description="Disordered" evidence="1">
    <location>
        <begin position="1"/>
        <end position="151"/>
    </location>
</feature>
<organism evidence="2 3">
    <name type="scientific">Geodia barretti</name>
    <name type="common">Barrett's horny sponge</name>
    <dbReference type="NCBI Taxonomy" id="519541"/>
    <lineage>
        <taxon>Eukaryota</taxon>
        <taxon>Metazoa</taxon>
        <taxon>Porifera</taxon>
        <taxon>Demospongiae</taxon>
        <taxon>Heteroscleromorpha</taxon>
        <taxon>Tetractinellida</taxon>
        <taxon>Astrophorina</taxon>
        <taxon>Geodiidae</taxon>
        <taxon>Geodia</taxon>
    </lineage>
</organism>
<dbReference type="AlphaFoldDB" id="A0AA35SKD8"/>
<proteinExistence type="predicted"/>
<name>A0AA35SKD8_GEOBA</name>
<evidence type="ECO:0000313" key="2">
    <source>
        <dbReference type="EMBL" id="CAI8030231.1"/>
    </source>
</evidence>
<dbReference type="EMBL" id="CASHTH010002465">
    <property type="protein sequence ID" value="CAI8030231.1"/>
    <property type="molecule type" value="Genomic_DNA"/>
</dbReference>
<evidence type="ECO:0000313" key="3">
    <source>
        <dbReference type="Proteomes" id="UP001174909"/>
    </source>
</evidence>
<sequence>PQQIKSHRDDHIFLAPDSTTSPQKELAVADTTEPESEEKREERERVTEDSRDSSSSPSVVSSTVTSTSVSSLALEVVEKCSLGPEEVTEEEEGEKETEMGTGENAPSESRPVKTRPPNLPYLPPHHQQPESAYPHHPQNYFTLPTVHQCTS</sequence>
<feature type="compositionally biased region" description="Basic and acidic residues" evidence="1">
    <location>
        <begin position="1"/>
        <end position="12"/>
    </location>
</feature>